<reference evidence="3" key="2">
    <citation type="submission" date="2025-09" db="UniProtKB">
        <authorList>
            <consortium name="Ensembl"/>
        </authorList>
    </citation>
    <scope>IDENTIFICATION</scope>
</reference>
<name>A0A8C5WSX7_LATLA</name>
<dbReference type="GeneTree" id="ENSGT01000000220939"/>
<feature type="transmembrane region" description="Helical" evidence="2">
    <location>
        <begin position="68"/>
        <end position="84"/>
    </location>
</feature>
<keyword evidence="2" id="KW-1133">Transmembrane helix</keyword>
<proteinExistence type="predicted"/>
<evidence type="ECO:0000313" key="3">
    <source>
        <dbReference type="Ensembl" id="ENSLLTP00000011433.1"/>
    </source>
</evidence>
<dbReference type="Proteomes" id="UP000694406">
    <property type="component" value="Unplaced"/>
</dbReference>
<keyword evidence="2" id="KW-0472">Membrane</keyword>
<protein>
    <submittedName>
        <fullName evidence="3">Uncharacterized protein</fullName>
    </submittedName>
</protein>
<sequence>LQGADLLLREVVGRGAFGAQPLQVGDADVDHVLDQFALLQRFLQAERRRRRRRHRGLVHRSPLGRHRLFLLLLLLLFFLLLFLADQGDAASATAATAAAASGPLPPGGGGPAAAPSSPPPPRQPSTWVAGLPLRPLPRDPRAPPPAPRQGSGSPTVRGEGEGERWGALRPPGSPEAAWCGGRGAGGSFGEVGGGVCALSLLRSPFPVGLPAAAAAAVTAAASARLPRAACRLVNHGDAQRRRGEGSSSASPPGKERCLPPPLANCLAAREATFPAAFEERGSPKHVQSVLRSGPGRWGHGSLAWAEGGISFKGRGGGVHHPLPFVTKLHLPTTLLPLLTCWLGLLGVVVQQHFQKTTGASYPKGA</sequence>
<organism evidence="3 4">
    <name type="scientific">Laticauda laticaudata</name>
    <name type="common">Blue-ringed sea krait</name>
    <name type="synonym">Blue-lipped sea krait</name>
    <dbReference type="NCBI Taxonomy" id="8630"/>
    <lineage>
        <taxon>Eukaryota</taxon>
        <taxon>Metazoa</taxon>
        <taxon>Chordata</taxon>
        <taxon>Craniata</taxon>
        <taxon>Vertebrata</taxon>
        <taxon>Euteleostomi</taxon>
        <taxon>Lepidosauria</taxon>
        <taxon>Squamata</taxon>
        <taxon>Bifurcata</taxon>
        <taxon>Unidentata</taxon>
        <taxon>Episquamata</taxon>
        <taxon>Toxicofera</taxon>
        <taxon>Serpentes</taxon>
        <taxon>Colubroidea</taxon>
        <taxon>Elapidae</taxon>
        <taxon>Laticaudinae</taxon>
        <taxon>Laticauda</taxon>
    </lineage>
</organism>
<feature type="region of interest" description="Disordered" evidence="1">
    <location>
        <begin position="99"/>
        <end position="178"/>
    </location>
</feature>
<dbReference type="AlphaFoldDB" id="A0A8C5WSX7"/>
<evidence type="ECO:0000313" key="4">
    <source>
        <dbReference type="Proteomes" id="UP000694406"/>
    </source>
</evidence>
<evidence type="ECO:0000256" key="1">
    <source>
        <dbReference type="SAM" id="MobiDB-lite"/>
    </source>
</evidence>
<keyword evidence="2" id="KW-0812">Transmembrane</keyword>
<reference evidence="3" key="1">
    <citation type="submission" date="2025-08" db="UniProtKB">
        <authorList>
            <consortium name="Ensembl"/>
        </authorList>
    </citation>
    <scope>IDENTIFICATION</scope>
</reference>
<dbReference type="Ensembl" id="ENSLLTT00000011888.1">
    <property type="protein sequence ID" value="ENSLLTP00000011433.1"/>
    <property type="gene ID" value="ENSLLTG00000008809.1"/>
</dbReference>
<accession>A0A8C5WSX7</accession>
<evidence type="ECO:0000256" key="2">
    <source>
        <dbReference type="SAM" id="Phobius"/>
    </source>
</evidence>
<feature type="region of interest" description="Disordered" evidence="1">
    <location>
        <begin position="234"/>
        <end position="257"/>
    </location>
</feature>
<keyword evidence="4" id="KW-1185">Reference proteome</keyword>